<reference evidence="3 4" key="1">
    <citation type="submission" date="2017-04" db="EMBL/GenBank/DDBJ databases">
        <title>Draft genome sequence of Marssonina coronaria NL1: causal agent of apple blotch.</title>
        <authorList>
            <person name="Cheng Q."/>
        </authorList>
    </citation>
    <scope>NUCLEOTIDE SEQUENCE [LARGE SCALE GENOMIC DNA]</scope>
    <source>
        <strain evidence="3 4">NL1</strain>
    </source>
</reference>
<dbReference type="EMBL" id="MZNU01000217">
    <property type="protein sequence ID" value="OWP02729.1"/>
    <property type="molecule type" value="Genomic_DNA"/>
</dbReference>
<accession>A0A218Z3T9</accession>
<dbReference type="Proteomes" id="UP000242519">
    <property type="component" value="Unassembled WGS sequence"/>
</dbReference>
<dbReference type="AlphaFoldDB" id="A0A218Z3T9"/>
<comment type="caution">
    <text evidence="3">The sequence shown here is derived from an EMBL/GenBank/DDBJ whole genome shotgun (WGS) entry which is preliminary data.</text>
</comment>
<feature type="domain" description="Cupin type-1" evidence="2">
    <location>
        <begin position="158"/>
        <end position="277"/>
    </location>
</feature>
<dbReference type="OrthoDB" id="10263073at2759"/>
<protein>
    <recommendedName>
        <fullName evidence="2">Cupin type-1 domain-containing protein</fullName>
    </recommendedName>
</protein>
<feature type="chain" id="PRO_5012420041" description="Cupin type-1 domain-containing protein" evidence="1">
    <location>
        <begin position="23"/>
        <end position="458"/>
    </location>
</feature>
<organism evidence="3 4">
    <name type="scientific">Diplocarpon coronariae</name>
    <dbReference type="NCBI Taxonomy" id="2795749"/>
    <lineage>
        <taxon>Eukaryota</taxon>
        <taxon>Fungi</taxon>
        <taxon>Dikarya</taxon>
        <taxon>Ascomycota</taxon>
        <taxon>Pezizomycotina</taxon>
        <taxon>Leotiomycetes</taxon>
        <taxon>Helotiales</taxon>
        <taxon>Drepanopezizaceae</taxon>
        <taxon>Diplocarpon</taxon>
    </lineage>
</organism>
<dbReference type="SUPFAM" id="SSF51182">
    <property type="entry name" value="RmlC-like cupins"/>
    <property type="match status" value="1"/>
</dbReference>
<dbReference type="InterPro" id="IPR011051">
    <property type="entry name" value="RmlC_Cupin_sf"/>
</dbReference>
<dbReference type="InterPro" id="IPR014710">
    <property type="entry name" value="RmlC-like_jellyroll"/>
</dbReference>
<feature type="signal peptide" evidence="1">
    <location>
        <begin position="1"/>
        <end position="22"/>
    </location>
</feature>
<evidence type="ECO:0000313" key="3">
    <source>
        <dbReference type="EMBL" id="OWP02729.1"/>
    </source>
</evidence>
<proteinExistence type="predicted"/>
<sequence length="458" mass="48851">MSPPARFWTALAAATLLPAVPAAPAAQSTREGANLVPVAVATPPLPTGIAPAGRRLYGDDSLLGELAQPLPVSGGGSAAVSNVPLVNGQEADAKLGLYLHLLPESVALNSVENPSPIRGEAGQTDSGATTTDLALASSQATPDSRPRDSCPPRLEFAGVDMRLAPHAERELHWHSANEWSLIMKGSVRLSPVTERGETFTDDIGAGGKSLTRGLAGLFQRASDVWFFPAGIPHSIQALDGGAEFFLVFDDGGFSADATFLISEVFLRNPKEVLSKYLKVPILAFDNLPRDQLYVFDGTPAPADIREQDQTGPAGTLTFITRAIGRSARITVFLASESSNTFDFTVGDVRYIPASNSHYIENTGTEDLIFPEVISCQDIASQRPHSQRRLGLKQPVFGDISVSQWLALTPKQIVKDHLHLPDSALDNLPKTQTYLKQGNRNMTALAGNPNGTAAYDPTN</sequence>
<name>A0A218Z3T9_9HELO</name>
<dbReference type="STRING" id="503106.A0A218Z3T9"/>
<dbReference type="Pfam" id="PF00190">
    <property type="entry name" value="Cupin_1"/>
    <property type="match status" value="1"/>
</dbReference>
<dbReference type="InParanoid" id="A0A218Z3T9"/>
<dbReference type="Gene3D" id="2.60.120.10">
    <property type="entry name" value="Jelly Rolls"/>
    <property type="match status" value="2"/>
</dbReference>
<keyword evidence="1" id="KW-0732">Signal</keyword>
<keyword evidence="4" id="KW-1185">Reference proteome</keyword>
<evidence type="ECO:0000313" key="4">
    <source>
        <dbReference type="Proteomes" id="UP000242519"/>
    </source>
</evidence>
<evidence type="ECO:0000259" key="2">
    <source>
        <dbReference type="Pfam" id="PF00190"/>
    </source>
</evidence>
<dbReference type="InterPro" id="IPR006045">
    <property type="entry name" value="Cupin_1"/>
</dbReference>
<evidence type="ECO:0000256" key="1">
    <source>
        <dbReference type="SAM" id="SignalP"/>
    </source>
</evidence>
<gene>
    <name evidence="3" type="ORF">B2J93_146</name>
</gene>